<proteinExistence type="predicted"/>
<dbReference type="SUPFAM" id="SSF51126">
    <property type="entry name" value="Pectin lyase-like"/>
    <property type="match status" value="1"/>
</dbReference>
<feature type="domain" description="DUF4082" evidence="3">
    <location>
        <begin position="578"/>
        <end position="716"/>
    </location>
</feature>
<evidence type="ECO:0000259" key="3">
    <source>
        <dbReference type="Pfam" id="PF13313"/>
    </source>
</evidence>
<feature type="domain" description="Cadherin-like" evidence="4">
    <location>
        <begin position="433"/>
        <end position="524"/>
    </location>
</feature>
<dbReference type="NCBIfam" id="TIGR03804">
    <property type="entry name" value="para_beta_helix"/>
    <property type="match status" value="1"/>
</dbReference>
<dbReference type="Proteomes" id="UP000198914">
    <property type="component" value="Unassembled WGS sequence"/>
</dbReference>
<dbReference type="NCBIfam" id="NF041518">
    <property type="entry name" value="choice_anch_Q"/>
    <property type="match status" value="1"/>
</dbReference>
<dbReference type="InterPro" id="IPR006626">
    <property type="entry name" value="PbH1"/>
</dbReference>
<evidence type="ECO:0000313" key="5">
    <source>
        <dbReference type="EMBL" id="SDY36891.1"/>
    </source>
</evidence>
<dbReference type="OrthoDB" id="733404at2"/>
<dbReference type="SMART" id="SM00710">
    <property type="entry name" value="PbH1"/>
    <property type="match status" value="6"/>
</dbReference>
<dbReference type="Pfam" id="PF13229">
    <property type="entry name" value="Beta_helix"/>
    <property type="match status" value="1"/>
</dbReference>
<evidence type="ECO:0000313" key="6">
    <source>
        <dbReference type="Proteomes" id="UP000198914"/>
    </source>
</evidence>
<accession>A0A1H3JAB4</accession>
<evidence type="ECO:0000259" key="4">
    <source>
        <dbReference type="Pfam" id="PF17892"/>
    </source>
</evidence>
<dbReference type="Pfam" id="PF13313">
    <property type="entry name" value="DUF4082"/>
    <property type="match status" value="1"/>
</dbReference>
<dbReference type="InterPro" id="IPR039448">
    <property type="entry name" value="Beta_helix"/>
</dbReference>
<protein>
    <submittedName>
        <fullName evidence="5">Parallel beta-helix repeat (Two copies)</fullName>
    </submittedName>
</protein>
<reference evidence="6" key="1">
    <citation type="submission" date="2016-10" db="EMBL/GenBank/DDBJ databases">
        <authorList>
            <person name="Varghese N."/>
            <person name="Submissions S."/>
        </authorList>
    </citation>
    <scope>NUCLEOTIDE SEQUENCE [LARGE SCALE GENOMIC DNA]</scope>
    <source>
        <strain evidence="6">DSM 100420</strain>
    </source>
</reference>
<dbReference type="Pfam" id="PF17892">
    <property type="entry name" value="Cadherin_5"/>
    <property type="match status" value="1"/>
</dbReference>
<organism evidence="5 6">
    <name type="scientific">Jannaschia faecimaris</name>
    <dbReference type="NCBI Taxonomy" id="1244108"/>
    <lineage>
        <taxon>Bacteria</taxon>
        <taxon>Pseudomonadati</taxon>
        <taxon>Pseudomonadota</taxon>
        <taxon>Alphaproteobacteria</taxon>
        <taxon>Rhodobacterales</taxon>
        <taxon>Roseobacteraceae</taxon>
        <taxon>Jannaschia</taxon>
    </lineage>
</organism>
<dbReference type="InterPro" id="IPR041690">
    <property type="entry name" value="Cadherin_5"/>
</dbReference>
<evidence type="ECO:0000259" key="2">
    <source>
        <dbReference type="Pfam" id="PF13229"/>
    </source>
</evidence>
<sequence>MAVYYVDVNGNDGADGSAGSPFRSISRALDSNLAPGDEIVVRAGTYDESLNINRGGSAAGDVTLRAEVPGTVLIEPSSGWNAISVNANYVTIEGFEIANAAGDGIEADNVHHITVRDNVLHGNGESGIQFNYSDFITVEGNETYGNAASGWYSGISIYQNRNITGDTSTDGFRTIVRNNVSYDNVTYGGAHTDGNGIIIDDFQSTQASGFPNYTFATLVEGNVAYGNGGKGIQVVWSDNVTVRGNTAYHNNVDQANDGTWRGEISNSQSSDNTFVNNIMVADPGINSDNRAVDNTSYGGYSNDNVVWQNNLMFNGSIGQVSARTDGGNPAPSTADGNLYGVDPEFVDPANGNFNLAAGSPAIDSGTGAFGLFSTDVDGDGRTNGTVDIGAQEAGSTAAAAPAPSQPAPAPTPEPAPAPEPVFEPAPAPAPADNTAPEAKTDIGFETSPDSPLILRQADLVANDTDADGDTITISSIVSTKNGEASITEDGDILFTSDGGARATVVYRVTDGNGGFDTARARIKVDEDATPAPVTESAAIEAPAPVLLGLPASTTESGEVTAPLIPTTYQSILTDMGQPFDVALNDTSAVELGMRFCVETAGEIDGFRVWRGEANDAEMPATLWDGNGNAIATATFVDTVDGGWQEVMLDTPIAVEAGQSYTVSYQAPQGTYAYSQGFFDQTISSGALHVEADAGVFDYGLTNAAPTESYNQSNYWIDVLFDAAPDVDSFTFQTEVALDTFSSGALLIPEPGVPMDWFA</sequence>
<dbReference type="RefSeq" id="WP_092641088.1">
    <property type="nucleotide sequence ID" value="NZ_FNPX01000001.1"/>
</dbReference>
<feature type="compositionally biased region" description="Pro residues" evidence="1">
    <location>
        <begin position="403"/>
        <end position="429"/>
    </location>
</feature>
<gene>
    <name evidence="5" type="ORF">SAMN05444004_101261</name>
</gene>
<dbReference type="EMBL" id="FNPX01000001">
    <property type="protein sequence ID" value="SDY36891.1"/>
    <property type="molecule type" value="Genomic_DNA"/>
</dbReference>
<dbReference type="AlphaFoldDB" id="A0A1H3JAB4"/>
<dbReference type="InterPro" id="IPR025141">
    <property type="entry name" value="DUF4082"/>
</dbReference>
<keyword evidence="6" id="KW-1185">Reference proteome</keyword>
<dbReference type="InterPro" id="IPR022441">
    <property type="entry name" value="Para_beta_helix_rpt-2"/>
</dbReference>
<feature type="domain" description="Right handed beta helix" evidence="2">
    <location>
        <begin position="80"/>
        <end position="199"/>
    </location>
</feature>
<dbReference type="InterPro" id="IPR011050">
    <property type="entry name" value="Pectin_lyase_fold/virulence"/>
</dbReference>
<dbReference type="STRING" id="1244108.SAMN05444004_101261"/>
<dbReference type="InterPro" id="IPR012334">
    <property type="entry name" value="Pectin_lyas_fold"/>
</dbReference>
<dbReference type="InterPro" id="IPR059226">
    <property type="entry name" value="Choice_anch_Q_dom"/>
</dbReference>
<evidence type="ECO:0000256" key="1">
    <source>
        <dbReference type="SAM" id="MobiDB-lite"/>
    </source>
</evidence>
<name>A0A1H3JAB4_9RHOB</name>
<dbReference type="Gene3D" id="2.160.20.10">
    <property type="entry name" value="Single-stranded right-handed beta-helix, Pectin lyase-like"/>
    <property type="match status" value="1"/>
</dbReference>
<feature type="region of interest" description="Disordered" evidence="1">
    <location>
        <begin position="393"/>
        <end position="450"/>
    </location>
</feature>